<dbReference type="Proteomes" id="UP001189624">
    <property type="component" value="Chromosome 3"/>
</dbReference>
<dbReference type="InterPro" id="IPR040361">
    <property type="entry name" value="TPD1"/>
</dbReference>
<dbReference type="PANTHER" id="PTHR33184:SF80">
    <property type="entry name" value="BETA-1,3-N-ACETYLGLUCOSAMINYLTRANSFERASE FAMILY PROTEIN"/>
    <property type="match status" value="1"/>
</dbReference>
<proteinExistence type="predicted"/>
<accession>A0AA86VXG0</accession>
<dbReference type="AlphaFoldDB" id="A0AA86VXG0"/>
<feature type="chain" id="PRO_5041708206" evidence="2">
    <location>
        <begin position="24"/>
        <end position="125"/>
    </location>
</feature>
<keyword evidence="1 2" id="KW-0732">Signal</keyword>
<evidence type="ECO:0000313" key="3">
    <source>
        <dbReference type="EMBL" id="CAJ1939837.1"/>
    </source>
</evidence>
<name>A0AA86VXG0_9FABA</name>
<dbReference type="Pfam" id="PF24068">
    <property type="entry name" value="TPD1_C"/>
    <property type="match status" value="1"/>
</dbReference>
<evidence type="ECO:0000256" key="2">
    <source>
        <dbReference type="SAM" id="SignalP"/>
    </source>
</evidence>
<protein>
    <submittedName>
        <fullName evidence="3">Uncharacterized protein</fullName>
    </submittedName>
</protein>
<dbReference type="EMBL" id="OY731400">
    <property type="protein sequence ID" value="CAJ1939837.1"/>
    <property type="molecule type" value="Genomic_DNA"/>
</dbReference>
<gene>
    <name evidence="3" type="ORF">AYBTSS11_LOCUS9366</name>
</gene>
<dbReference type="PANTHER" id="PTHR33184">
    <property type="entry name" value="PROTEIN TAPETUM DETERMINANT 1-LIKE-RELATED"/>
    <property type="match status" value="1"/>
</dbReference>
<sequence length="125" mass="13688">MAASTIKLLTIVLFLALISEGYGKCLLSDISVSQSRTGVMVEGKPEWSVSITNKCSCAQTNVILNCTGFRSAEKIDHSILIVSLLPRFCLVKPGQTINRDEVVSFKYAWDNQFSLNPISSESLCP</sequence>
<keyword evidence="4" id="KW-1185">Reference proteome</keyword>
<dbReference type="Gramene" id="rna-AYBTSS11_LOCUS9366">
    <property type="protein sequence ID" value="CAJ1939837.1"/>
    <property type="gene ID" value="gene-AYBTSS11_LOCUS9366"/>
</dbReference>
<evidence type="ECO:0000313" key="4">
    <source>
        <dbReference type="Proteomes" id="UP001189624"/>
    </source>
</evidence>
<organism evidence="3 4">
    <name type="scientific">Sphenostylis stenocarpa</name>
    <dbReference type="NCBI Taxonomy" id="92480"/>
    <lineage>
        <taxon>Eukaryota</taxon>
        <taxon>Viridiplantae</taxon>
        <taxon>Streptophyta</taxon>
        <taxon>Embryophyta</taxon>
        <taxon>Tracheophyta</taxon>
        <taxon>Spermatophyta</taxon>
        <taxon>Magnoliopsida</taxon>
        <taxon>eudicotyledons</taxon>
        <taxon>Gunneridae</taxon>
        <taxon>Pentapetalae</taxon>
        <taxon>rosids</taxon>
        <taxon>fabids</taxon>
        <taxon>Fabales</taxon>
        <taxon>Fabaceae</taxon>
        <taxon>Papilionoideae</taxon>
        <taxon>50 kb inversion clade</taxon>
        <taxon>NPAAA clade</taxon>
        <taxon>indigoferoid/millettioid clade</taxon>
        <taxon>Phaseoleae</taxon>
        <taxon>Sphenostylis</taxon>
    </lineage>
</organism>
<feature type="signal peptide" evidence="2">
    <location>
        <begin position="1"/>
        <end position="23"/>
    </location>
</feature>
<dbReference type="GO" id="GO:0001709">
    <property type="term" value="P:cell fate determination"/>
    <property type="evidence" value="ECO:0007669"/>
    <property type="project" value="TreeGrafter"/>
</dbReference>
<evidence type="ECO:0000256" key="1">
    <source>
        <dbReference type="ARBA" id="ARBA00022729"/>
    </source>
</evidence>
<reference evidence="3" key="1">
    <citation type="submission" date="2023-10" db="EMBL/GenBank/DDBJ databases">
        <authorList>
            <person name="Domelevo Entfellner J.-B."/>
        </authorList>
    </citation>
    <scope>NUCLEOTIDE SEQUENCE</scope>
</reference>